<dbReference type="InterPro" id="IPR004839">
    <property type="entry name" value="Aminotransferase_I/II_large"/>
</dbReference>
<evidence type="ECO:0000256" key="3">
    <source>
        <dbReference type="ARBA" id="ARBA00022576"/>
    </source>
</evidence>
<keyword evidence="3" id="KW-0032">Aminotransferase</keyword>
<feature type="domain" description="Aminotransferase class I/classII large" evidence="7">
    <location>
        <begin position="4"/>
        <end position="243"/>
    </location>
</feature>
<dbReference type="PANTHER" id="PTHR43807">
    <property type="entry name" value="FI04487P"/>
    <property type="match status" value="1"/>
</dbReference>
<dbReference type="InterPro" id="IPR015424">
    <property type="entry name" value="PyrdxlP-dep_Trfase"/>
</dbReference>
<dbReference type="InterPro" id="IPR051326">
    <property type="entry name" value="Kynurenine-oxoglutarate_AT"/>
</dbReference>
<evidence type="ECO:0000313" key="8">
    <source>
        <dbReference type="EMBL" id="VDD78570.1"/>
    </source>
</evidence>
<evidence type="ECO:0000256" key="1">
    <source>
        <dbReference type="ARBA" id="ARBA00001933"/>
    </source>
</evidence>
<dbReference type="Proteomes" id="UP000267029">
    <property type="component" value="Unassembled WGS sequence"/>
</dbReference>
<reference evidence="8 9" key="1">
    <citation type="submission" date="2018-10" db="EMBL/GenBank/DDBJ databases">
        <authorList>
            <consortium name="Pathogen Informatics"/>
        </authorList>
    </citation>
    <scope>NUCLEOTIDE SEQUENCE [LARGE SCALE GENOMIC DNA]</scope>
</reference>
<dbReference type="FunFam" id="3.90.1150.10:FF:000141">
    <property type="entry name" value="Kynurenine--oxoglutarate transaminase 1"/>
    <property type="match status" value="1"/>
</dbReference>
<dbReference type="InterPro" id="IPR015421">
    <property type="entry name" value="PyrdxlP-dep_Trfase_major"/>
</dbReference>
<dbReference type="AlphaFoldDB" id="A0A3P6HCQ7"/>
<protein>
    <recommendedName>
        <fullName evidence="2">kynurenine--oxoglutarate transaminase</fullName>
        <ecNumber evidence="2">2.6.1.7</ecNumber>
    </recommendedName>
</protein>
<name>A0A3P6HCQ7_MESCO</name>
<dbReference type="EC" id="2.6.1.7" evidence="2"/>
<organism evidence="8 9">
    <name type="scientific">Mesocestoides corti</name>
    <name type="common">Flatworm</name>
    <dbReference type="NCBI Taxonomy" id="53468"/>
    <lineage>
        <taxon>Eukaryota</taxon>
        <taxon>Metazoa</taxon>
        <taxon>Spiralia</taxon>
        <taxon>Lophotrochozoa</taxon>
        <taxon>Platyhelminthes</taxon>
        <taxon>Cestoda</taxon>
        <taxon>Eucestoda</taxon>
        <taxon>Cyclophyllidea</taxon>
        <taxon>Mesocestoididae</taxon>
        <taxon>Mesocestoides</taxon>
    </lineage>
</organism>
<gene>
    <name evidence="8" type="ORF">MCOS_LOCUS4573</name>
</gene>
<evidence type="ECO:0000256" key="2">
    <source>
        <dbReference type="ARBA" id="ARBA00012751"/>
    </source>
</evidence>
<dbReference type="GO" id="GO:0097053">
    <property type="term" value="P:L-kynurenine catabolic process"/>
    <property type="evidence" value="ECO:0007669"/>
    <property type="project" value="UniProtKB-UniPathway"/>
</dbReference>
<dbReference type="Gene3D" id="3.40.640.10">
    <property type="entry name" value="Type I PLP-dependent aspartate aminotransferase-like (Major domain)"/>
    <property type="match status" value="1"/>
</dbReference>
<dbReference type="GO" id="GO:0005739">
    <property type="term" value="C:mitochondrion"/>
    <property type="evidence" value="ECO:0007669"/>
    <property type="project" value="TreeGrafter"/>
</dbReference>
<keyword evidence="5" id="KW-0663">Pyridoxal phosphate</keyword>
<keyword evidence="4" id="KW-0808">Transferase</keyword>
<evidence type="ECO:0000313" key="9">
    <source>
        <dbReference type="Proteomes" id="UP000267029"/>
    </source>
</evidence>
<evidence type="ECO:0000256" key="5">
    <source>
        <dbReference type="ARBA" id="ARBA00022898"/>
    </source>
</evidence>
<dbReference type="GO" id="GO:0030170">
    <property type="term" value="F:pyridoxal phosphate binding"/>
    <property type="evidence" value="ECO:0007669"/>
    <property type="project" value="InterPro"/>
</dbReference>
<dbReference type="CDD" id="cd00609">
    <property type="entry name" value="AAT_like"/>
    <property type="match status" value="1"/>
</dbReference>
<dbReference type="PANTHER" id="PTHR43807:SF20">
    <property type="entry name" value="FI04487P"/>
    <property type="match status" value="1"/>
</dbReference>
<accession>A0A3P6HCQ7</accession>
<dbReference type="STRING" id="53468.A0A3P6HCQ7"/>
<dbReference type="InterPro" id="IPR015422">
    <property type="entry name" value="PyrdxlP-dep_Trfase_small"/>
</dbReference>
<dbReference type="EMBL" id="UXSR01001873">
    <property type="protein sequence ID" value="VDD78570.1"/>
    <property type="molecule type" value="Genomic_DNA"/>
</dbReference>
<evidence type="ECO:0000256" key="6">
    <source>
        <dbReference type="ARBA" id="ARBA00024016"/>
    </source>
</evidence>
<keyword evidence="9" id="KW-1185">Reference proteome</keyword>
<evidence type="ECO:0000259" key="7">
    <source>
        <dbReference type="Pfam" id="PF00155"/>
    </source>
</evidence>
<proteinExistence type="predicted"/>
<comment type="cofactor">
    <cofactor evidence="1">
        <name>pyridoxal 5'-phosphate</name>
        <dbReference type="ChEBI" id="CHEBI:597326"/>
    </cofactor>
</comment>
<sequence>MELKITRKTKMLLMNTPFNPVGKVYTKAEMKKIADICIRHNLICLSDEVYEFLVFPPHKHYKIASFPGMWERTITIGSAGKVFGVTGWKIGWTIGPAPFINAMQLIQQNTTYAFCTPLQEALAQTIEEILPDMNTKDCLFRKLSVVLAEKRDRIANALASVGMWPVVPQGGFFMLANISNGPKREKDDKRPYDVIFNEWMMKNKGIAGAPLSAFFNDANSSFGDDYLRLCIVKDDSTIERVLECFKKW</sequence>
<dbReference type="UniPathway" id="UPA00334">
    <property type="reaction ID" value="UER00726"/>
</dbReference>
<evidence type="ECO:0000256" key="4">
    <source>
        <dbReference type="ARBA" id="ARBA00022679"/>
    </source>
</evidence>
<dbReference type="SUPFAM" id="SSF53383">
    <property type="entry name" value="PLP-dependent transferases"/>
    <property type="match status" value="1"/>
</dbReference>
<dbReference type="OrthoDB" id="2414662at2759"/>
<comment type="pathway">
    <text evidence="6">Amino-acid degradation; L-kynurenine degradation; kynurenate from L-kynurenine: step 1/2.</text>
</comment>
<dbReference type="GO" id="GO:0016212">
    <property type="term" value="F:kynurenine-oxoglutarate transaminase activity"/>
    <property type="evidence" value="ECO:0007669"/>
    <property type="project" value="UniProtKB-EC"/>
</dbReference>
<dbReference type="Pfam" id="PF00155">
    <property type="entry name" value="Aminotran_1_2"/>
    <property type="match status" value="1"/>
</dbReference>
<dbReference type="Gene3D" id="3.90.1150.10">
    <property type="entry name" value="Aspartate Aminotransferase, domain 1"/>
    <property type="match status" value="1"/>
</dbReference>